<comment type="similarity">
    <text evidence="2 7">Belongs to the PRP38 family.</text>
</comment>
<sequence>MAPGVNTTDPLALSVHGLNPQNLVETITRNKCYSCRYWKEECFGLDAEGVMGKGAELKYIGSTLGPAFAPTPFICLVLKLLQISPDINIIKEYINQPDFKYLRLLGLFYMRLVGSPNDIWSCLEGSLSDYRKFVIRVPGKVGDEQWRVEYVDEFVWGLLHDEEGYVLGIQLPRLPGRKVMEAGTSWRKVAAKGGDIRRVSKLRGDKRVKEIAKHKRRMERIELGLEKGGGKKKKGLFKEKGEGEGGEEEEGEEKKKEGTVEFWNEERRKLGLKELKG</sequence>
<comment type="subcellular location">
    <subcellularLocation>
        <location evidence="1 7">Nucleus</location>
    </subcellularLocation>
</comment>
<evidence type="ECO:0000256" key="4">
    <source>
        <dbReference type="ARBA" id="ARBA00022728"/>
    </source>
</evidence>
<dbReference type="Pfam" id="PF03371">
    <property type="entry name" value="PRP38"/>
    <property type="match status" value="1"/>
</dbReference>
<evidence type="ECO:0000256" key="7">
    <source>
        <dbReference type="RuleBase" id="RU367025"/>
    </source>
</evidence>
<keyword evidence="4 7" id="KW-0747">Spliceosome</keyword>
<dbReference type="OrthoDB" id="190958at2759"/>
<dbReference type="InterPro" id="IPR005037">
    <property type="entry name" value="PRP38"/>
</dbReference>
<dbReference type="GO" id="GO:0000398">
    <property type="term" value="P:mRNA splicing, via spliceosome"/>
    <property type="evidence" value="ECO:0007669"/>
    <property type="project" value="UniProtKB-UniRule"/>
</dbReference>
<gene>
    <name evidence="9" type="ORF">TrCOL_g12464</name>
</gene>
<evidence type="ECO:0000313" key="9">
    <source>
        <dbReference type="EMBL" id="GMI22158.1"/>
    </source>
</evidence>
<protein>
    <recommendedName>
        <fullName evidence="7">Pre-mRNA-splicing factor 38</fullName>
    </recommendedName>
</protein>
<name>A0A9W7FXX1_9STRA</name>
<dbReference type="Proteomes" id="UP001165065">
    <property type="component" value="Unassembled WGS sequence"/>
</dbReference>
<keyword evidence="3 7" id="KW-0507">mRNA processing</keyword>
<comment type="function">
    <text evidence="7">Required for pre-mRNA splicing.</text>
</comment>
<organism evidence="9 10">
    <name type="scientific">Triparma columacea</name>
    <dbReference type="NCBI Taxonomy" id="722753"/>
    <lineage>
        <taxon>Eukaryota</taxon>
        <taxon>Sar</taxon>
        <taxon>Stramenopiles</taxon>
        <taxon>Ochrophyta</taxon>
        <taxon>Bolidophyceae</taxon>
        <taxon>Parmales</taxon>
        <taxon>Triparmaceae</taxon>
        <taxon>Triparma</taxon>
    </lineage>
</organism>
<evidence type="ECO:0000313" key="10">
    <source>
        <dbReference type="Proteomes" id="UP001165065"/>
    </source>
</evidence>
<proteinExistence type="inferred from homology"/>
<evidence type="ECO:0000256" key="6">
    <source>
        <dbReference type="ARBA" id="ARBA00023242"/>
    </source>
</evidence>
<comment type="caution">
    <text evidence="9">The sequence shown here is derived from an EMBL/GenBank/DDBJ whole genome shotgun (WGS) entry which is preliminary data.</text>
</comment>
<dbReference type="EMBL" id="BRYA01000542">
    <property type="protein sequence ID" value="GMI22158.1"/>
    <property type="molecule type" value="Genomic_DNA"/>
</dbReference>
<accession>A0A9W7FXX1</accession>
<keyword evidence="10" id="KW-1185">Reference proteome</keyword>
<dbReference type="AlphaFoldDB" id="A0A9W7FXX1"/>
<keyword evidence="5 7" id="KW-0508">mRNA splicing</keyword>
<dbReference type="GO" id="GO:0005681">
    <property type="term" value="C:spliceosomal complex"/>
    <property type="evidence" value="ECO:0007669"/>
    <property type="project" value="UniProtKB-KW"/>
</dbReference>
<evidence type="ECO:0000256" key="2">
    <source>
        <dbReference type="ARBA" id="ARBA00006164"/>
    </source>
</evidence>
<evidence type="ECO:0000256" key="8">
    <source>
        <dbReference type="SAM" id="MobiDB-lite"/>
    </source>
</evidence>
<reference evidence="10" key="1">
    <citation type="journal article" date="2023" name="Commun. Biol.">
        <title>Genome analysis of Parmales, the sister group of diatoms, reveals the evolutionary specialization of diatoms from phago-mixotrophs to photoautotrophs.</title>
        <authorList>
            <person name="Ban H."/>
            <person name="Sato S."/>
            <person name="Yoshikawa S."/>
            <person name="Yamada K."/>
            <person name="Nakamura Y."/>
            <person name="Ichinomiya M."/>
            <person name="Sato N."/>
            <person name="Blanc-Mathieu R."/>
            <person name="Endo H."/>
            <person name="Kuwata A."/>
            <person name="Ogata H."/>
        </authorList>
    </citation>
    <scope>NUCLEOTIDE SEQUENCE [LARGE SCALE GENOMIC DNA]</scope>
</reference>
<evidence type="ECO:0000256" key="5">
    <source>
        <dbReference type="ARBA" id="ARBA00023187"/>
    </source>
</evidence>
<keyword evidence="6 7" id="KW-0539">Nucleus</keyword>
<dbReference type="PANTHER" id="PTHR23142">
    <property type="entry name" value="PRE-MRNA-SPLICING FACTOR 38A-RELATED"/>
    <property type="match status" value="1"/>
</dbReference>
<feature type="region of interest" description="Disordered" evidence="8">
    <location>
        <begin position="223"/>
        <end position="260"/>
    </location>
</feature>
<evidence type="ECO:0000256" key="3">
    <source>
        <dbReference type="ARBA" id="ARBA00022664"/>
    </source>
</evidence>
<evidence type="ECO:0000256" key="1">
    <source>
        <dbReference type="ARBA" id="ARBA00004123"/>
    </source>
</evidence>